<dbReference type="PANTHER" id="PTHR30121">
    <property type="entry name" value="UNCHARACTERIZED PROTEIN YJGR-RELATED"/>
    <property type="match status" value="1"/>
</dbReference>
<keyword evidence="1" id="KW-0812">Transmembrane</keyword>
<organism evidence="3 4">
    <name type="scientific">Acanthopleuribacter pedis</name>
    <dbReference type="NCBI Taxonomy" id="442870"/>
    <lineage>
        <taxon>Bacteria</taxon>
        <taxon>Pseudomonadati</taxon>
        <taxon>Acidobacteriota</taxon>
        <taxon>Holophagae</taxon>
        <taxon>Acanthopleuribacterales</taxon>
        <taxon>Acanthopleuribacteraceae</taxon>
        <taxon>Acanthopleuribacter</taxon>
    </lineage>
</organism>
<dbReference type="PANTHER" id="PTHR30121:SF6">
    <property type="entry name" value="SLR6007 PROTEIN"/>
    <property type="match status" value="1"/>
</dbReference>
<evidence type="ECO:0000313" key="3">
    <source>
        <dbReference type="EMBL" id="MBO1323398.1"/>
    </source>
</evidence>
<proteinExistence type="predicted"/>
<evidence type="ECO:0000313" key="4">
    <source>
        <dbReference type="Proteomes" id="UP000664417"/>
    </source>
</evidence>
<dbReference type="RefSeq" id="WP_207863551.1">
    <property type="nucleotide sequence ID" value="NZ_JAFREP010000063.1"/>
</dbReference>
<comment type="caution">
    <text evidence="3">The sequence shown here is derived from an EMBL/GenBank/DDBJ whole genome shotgun (WGS) entry which is preliminary data.</text>
</comment>
<feature type="transmembrane region" description="Helical" evidence="1">
    <location>
        <begin position="20"/>
        <end position="40"/>
    </location>
</feature>
<protein>
    <recommendedName>
        <fullName evidence="2">TraG P-loop domain-containing protein</fullName>
    </recommendedName>
</protein>
<evidence type="ECO:0000259" key="2">
    <source>
        <dbReference type="Pfam" id="PF19044"/>
    </source>
</evidence>
<dbReference type="EMBL" id="JAFREP010000063">
    <property type="protein sequence ID" value="MBO1323398.1"/>
    <property type="molecule type" value="Genomic_DNA"/>
</dbReference>
<evidence type="ECO:0000256" key="1">
    <source>
        <dbReference type="SAM" id="Phobius"/>
    </source>
</evidence>
<accession>A0A8J7U8B2</accession>
<feature type="domain" description="TraG P-loop" evidence="2">
    <location>
        <begin position="459"/>
        <end position="527"/>
    </location>
</feature>
<reference evidence="3" key="1">
    <citation type="submission" date="2021-03" db="EMBL/GenBank/DDBJ databases">
        <authorList>
            <person name="Wang G."/>
        </authorList>
    </citation>
    <scope>NUCLEOTIDE SEQUENCE</scope>
    <source>
        <strain evidence="3">KCTC 12899</strain>
    </source>
</reference>
<keyword evidence="1" id="KW-1133">Transmembrane helix</keyword>
<keyword evidence="4" id="KW-1185">Reference proteome</keyword>
<sequence length="953" mass="107359">MLESSTTFDYPFRNRLGTLFFFIGFLLIAWLVSWLVSLAVYRFGILVEPKTLIYTAIFGLMIVVAFVYARSWRGFLLKRFAANPVISLQKDIIGLKPTALDYVCRTTNGYRATFEVTIPFLELVDAKRETHRPLRVLFRQKIVSAVYFEAGKAPNLYKIDEGVEPALRRIMDYDNRRLQQTTARGVIRMQVMVEVEDPQEAAAIVEESKKIRGIPFESFAASFFSPGLYGQAGAVAYSAARSLGVPAVVELVGGTFMPLLIIGYEANYAHQFNHKRIQDLGQHLNRPILWHTLAFPIPAREVRRISRVGALESAFPKGLLDRTTRENMQQIPAEIETLKQQLQSGRKPRLLKQVIWIKLDDDDRARIVLNKAQEWLFERGLQASALNPTRALALFASMHPGLEAHAADSTQGLGIAGEEGEIHAEMEALSSWHGHEGSNQILEDFAGKTLNFNLFEGGNNFNIVIVGEPGSGKSVVINGLTASHLARSRFNRAILVDYGGSFSGLVEAIGGNQISHSDRGKLKISPIPLYGALLDETAFLKRYPGEDYTAYLSDQQDLRTEVRKQSLIFIKDYLCQRGKSINDNAVFKELFFQVLDQFAKPGCRLKEIIQRSIQFARDQLESCTLEIRKKACLDLQDLFVELDAVCKISPFIGDNELDLRDGRLTSFNLDGFSEEDKNVLVGLISMLIQQTFGDPIAGMTLIVFDEVHKFIRGNDGTATGLGHILDSTSRVTRKYGSSLVLASQSPKDYERIPSLIENANHHLIMRLKMGHLSKEWKVVDAGLIEHARTMAEPADAAGFSTIHLGTTTREGDIQGKFRYRFTPIALYPFTSKIKDKDIMNISCHLTGIENYIDLAAKVHYVDQEGVDHSMIKLIPIGSLEYWRRLQPEILPIYAVLKPYLLILFRDKEVNPFLDLFLGRNKAAFEEVAKDGVKLQAFLKESYFYEAVYYENQI</sequence>
<feature type="transmembrane region" description="Helical" evidence="1">
    <location>
        <begin position="52"/>
        <end position="69"/>
    </location>
</feature>
<dbReference type="Proteomes" id="UP000664417">
    <property type="component" value="Unassembled WGS sequence"/>
</dbReference>
<dbReference type="InterPro" id="IPR027417">
    <property type="entry name" value="P-loop_NTPase"/>
</dbReference>
<dbReference type="AlphaFoldDB" id="A0A8J7U8B2"/>
<dbReference type="Gene3D" id="3.40.50.300">
    <property type="entry name" value="P-loop containing nucleotide triphosphate hydrolases"/>
    <property type="match status" value="2"/>
</dbReference>
<gene>
    <name evidence="3" type="ORF">J3U88_33335</name>
</gene>
<dbReference type="InterPro" id="IPR051162">
    <property type="entry name" value="T4SS_component"/>
</dbReference>
<dbReference type="InterPro" id="IPR043964">
    <property type="entry name" value="P-loop_TraG"/>
</dbReference>
<name>A0A8J7U8B2_9BACT</name>
<dbReference type="Pfam" id="PF19044">
    <property type="entry name" value="P-loop_TraG"/>
    <property type="match status" value="1"/>
</dbReference>
<keyword evidence="1" id="KW-0472">Membrane</keyword>
<dbReference type="SUPFAM" id="SSF52540">
    <property type="entry name" value="P-loop containing nucleoside triphosphate hydrolases"/>
    <property type="match status" value="1"/>
</dbReference>